<dbReference type="Gene3D" id="1.10.225.10">
    <property type="entry name" value="Saposin-like"/>
    <property type="match status" value="1"/>
</dbReference>
<gene>
    <name evidence="1" type="ORF">TRFO_14941</name>
</gene>
<name>A0A1J4KUU7_9EUKA</name>
<comment type="caution">
    <text evidence="1">The sequence shown here is derived from an EMBL/GenBank/DDBJ whole genome shotgun (WGS) entry which is preliminary data.</text>
</comment>
<protein>
    <recommendedName>
        <fullName evidence="3">Saposin B-type domain-containing protein</fullName>
    </recommendedName>
</protein>
<dbReference type="SUPFAM" id="SSF47862">
    <property type="entry name" value="Saposin"/>
    <property type="match status" value="1"/>
</dbReference>
<evidence type="ECO:0000313" key="1">
    <source>
        <dbReference type="EMBL" id="OHT14640.1"/>
    </source>
</evidence>
<dbReference type="RefSeq" id="XP_068367776.1">
    <property type="nucleotide sequence ID" value="XM_068498105.1"/>
</dbReference>
<sequence>MKTQFTRNDRIQKIINEHNEKTRIRVPTRFTSFHPKNDYDIDECKICVESTDIIIKYYDSETEEFIAEQVNNYCVSLGDESTGVCYMILAYLFELQYSLVGQGLSDIEVCKEIMECT</sequence>
<accession>A0A1J4KUU7</accession>
<keyword evidence="2" id="KW-1185">Reference proteome</keyword>
<dbReference type="Proteomes" id="UP000179807">
    <property type="component" value="Unassembled WGS sequence"/>
</dbReference>
<dbReference type="EMBL" id="MLAK01000335">
    <property type="protein sequence ID" value="OHT14640.1"/>
    <property type="molecule type" value="Genomic_DNA"/>
</dbReference>
<organism evidence="1 2">
    <name type="scientific">Tritrichomonas foetus</name>
    <dbReference type="NCBI Taxonomy" id="1144522"/>
    <lineage>
        <taxon>Eukaryota</taxon>
        <taxon>Metamonada</taxon>
        <taxon>Parabasalia</taxon>
        <taxon>Tritrichomonadida</taxon>
        <taxon>Tritrichomonadidae</taxon>
        <taxon>Tritrichomonas</taxon>
    </lineage>
</organism>
<dbReference type="VEuPathDB" id="TrichDB:TRFO_14941"/>
<evidence type="ECO:0000313" key="2">
    <source>
        <dbReference type="Proteomes" id="UP000179807"/>
    </source>
</evidence>
<dbReference type="AlphaFoldDB" id="A0A1J4KUU7"/>
<evidence type="ECO:0008006" key="3">
    <source>
        <dbReference type="Google" id="ProtNLM"/>
    </source>
</evidence>
<dbReference type="GeneID" id="94832809"/>
<dbReference type="InterPro" id="IPR011001">
    <property type="entry name" value="Saposin-like"/>
</dbReference>
<reference evidence="1" key="1">
    <citation type="submission" date="2016-10" db="EMBL/GenBank/DDBJ databases">
        <authorList>
            <person name="Benchimol M."/>
            <person name="Almeida L.G."/>
            <person name="Vasconcelos A.T."/>
            <person name="Perreira-Neves A."/>
            <person name="Rosa I.A."/>
            <person name="Tasca T."/>
            <person name="Bogo M.R."/>
            <person name="de Souza W."/>
        </authorList>
    </citation>
    <scope>NUCLEOTIDE SEQUENCE [LARGE SCALE GENOMIC DNA]</scope>
    <source>
        <strain evidence="1">K</strain>
    </source>
</reference>
<proteinExistence type="predicted"/>